<feature type="transmembrane region" description="Helical" evidence="6">
    <location>
        <begin position="168"/>
        <end position="189"/>
    </location>
</feature>
<feature type="domain" description="EamA" evidence="7">
    <location>
        <begin position="30"/>
        <end position="161"/>
    </location>
</feature>
<gene>
    <name evidence="8" type="ORF">DK847_03220</name>
</gene>
<keyword evidence="3 6" id="KW-0812">Transmembrane</keyword>
<feature type="transmembrane region" description="Helical" evidence="6">
    <location>
        <begin position="94"/>
        <end position="114"/>
    </location>
</feature>
<dbReference type="InterPro" id="IPR037185">
    <property type="entry name" value="EmrE-like"/>
</dbReference>
<feature type="transmembrane region" description="Helical" evidence="6">
    <location>
        <begin position="145"/>
        <end position="162"/>
    </location>
</feature>
<feature type="transmembrane region" description="Helical" evidence="6">
    <location>
        <begin position="120"/>
        <end position="138"/>
    </location>
</feature>
<keyword evidence="4 6" id="KW-1133">Transmembrane helix</keyword>
<dbReference type="SUPFAM" id="SSF103481">
    <property type="entry name" value="Multidrug resistance efflux transporter EmrE"/>
    <property type="match status" value="2"/>
</dbReference>
<dbReference type="EMBL" id="QKVK01000001">
    <property type="protein sequence ID" value="PZF78820.1"/>
    <property type="molecule type" value="Genomic_DNA"/>
</dbReference>
<dbReference type="Proteomes" id="UP000248795">
    <property type="component" value="Unassembled WGS sequence"/>
</dbReference>
<evidence type="ECO:0000259" key="7">
    <source>
        <dbReference type="Pfam" id="PF00892"/>
    </source>
</evidence>
<evidence type="ECO:0000256" key="5">
    <source>
        <dbReference type="ARBA" id="ARBA00023136"/>
    </source>
</evidence>
<dbReference type="PANTHER" id="PTHR22911">
    <property type="entry name" value="ACYL-MALONYL CONDENSING ENZYME-RELATED"/>
    <property type="match status" value="1"/>
</dbReference>
<feature type="transmembrane region" description="Helical" evidence="6">
    <location>
        <begin position="233"/>
        <end position="253"/>
    </location>
</feature>
<dbReference type="AlphaFoldDB" id="A0A2W2B1R2"/>
<feature type="transmembrane region" description="Helical" evidence="6">
    <location>
        <begin position="201"/>
        <end position="221"/>
    </location>
</feature>
<comment type="similarity">
    <text evidence="2">Belongs to the drug/metabolite transporter (DMT) superfamily. 10 TMS drug/metabolite exporter (DME) (TC 2.A.7.3) family.</text>
</comment>
<proteinExistence type="inferred from homology"/>
<evidence type="ECO:0000256" key="6">
    <source>
        <dbReference type="SAM" id="Phobius"/>
    </source>
</evidence>
<evidence type="ECO:0000256" key="1">
    <source>
        <dbReference type="ARBA" id="ARBA00004141"/>
    </source>
</evidence>
<evidence type="ECO:0000313" key="9">
    <source>
        <dbReference type="Proteomes" id="UP000248795"/>
    </source>
</evidence>
<sequence length="319" mass="34071">MRAPRAAVLLYPRPNQSTRLDQMALSPNLRGIAAIVVATGSFVANDTCMKLALADAPPFQVLVMRGIAAIIWCLPVIFFLGLIRHVPKAFNPWVVLRSTSELLAILCFITALAHMPIADLTAITQISPLVVLLGMWLIFGEKVGWLRLLLIGFGVTGALLVAQPGGVAASPFAIFGFLTAVGVAGRDILSRKVPPRTPALAVTFSTLLVVMLGALVLSLAFEQQVMPTFQHAWLMFIAGFFLMCGHSFVFMAYSRTAARVVAPFSYSVMIWAGLSGILVFGQFPNALAIGGMALIMASGLAIILLEGRARQPVAAPAEL</sequence>
<dbReference type="InterPro" id="IPR000620">
    <property type="entry name" value="EamA_dom"/>
</dbReference>
<accession>A0A2W2B1R2</accession>
<protein>
    <submittedName>
        <fullName evidence="8">EamA/RhaT family transporter</fullName>
    </submittedName>
</protein>
<evidence type="ECO:0000256" key="3">
    <source>
        <dbReference type="ARBA" id="ARBA00022692"/>
    </source>
</evidence>
<evidence type="ECO:0000256" key="4">
    <source>
        <dbReference type="ARBA" id="ARBA00022989"/>
    </source>
</evidence>
<feature type="transmembrane region" description="Helical" evidence="6">
    <location>
        <begin position="286"/>
        <end position="305"/>
    </location>
</feature>
<feature type="transmembrane region" description="Helical" evidence="6">
    <location>
        <begin position="260"/>
        <end position="280"/>
    </location>
</feature>
<reference evidence="9" key="1">
    <citation type="submission" date="2018-06" db="EMBL/GenBank/DDBJ databases">
        <title>Aestuariibacter litoralis strain KCTC 52945T.</title>
        <authorList>
            <person name="Li X."/>
            <person name="Salam N."/>
            <person name="Li J.-L."/>
            <person name="Chen Y.-M."/>
            <person name="Yang Z.-W."/>
            <person name="Zhang L.-Y."/>
            <person name="Han M.-X."/>
            <person name="Xiao M."/>
            <person name="Li W.-J."/>
        </authorList>
    </citation>
    <scope>NUCLEOTIDE SEQUENCE [LARGE SCALE GENOMIC DNA]</scope>
    <source>
        <strain evidence="9">KCTC 52945</strain>
    </source>
</reference>
<dbReference type="GO" id="GO:0016020">
    <property type="term" value="C:membrane"/>
    <property type="evidence" value="ECO:0007669"/>
    <property type="project" value="UniProtKB-SubCell"/>
</dbReference>
<feature type="transmembrane region" description="Helical" evidence="6">
    <location>
        <begin position="59"/>
        <end position="82"/>
    </location>
</feature>
<organism evidence="8 9">
    <name type="scientific">Aestuariivirga litoralis</name>
    <dbReference type="NCBI Taxonomy" id="2650924"/>
    <lineage>
        <taxon>Bacteria</taxon>
        <taxon>Pseudomonadati</taxon>
        <taxon>Pseudomonadota</taxon>
        <taxon>Alphaproteobacteria</taxon>
        <taxon>Hyphomicrobiales</taxon>
        <taxon>Aestuariivirgaceae</taxon>
        <taxon>Aestuariivirga</taxon>
    </lineage>
</organism>
<dbReference type="PANTHER" id="PTHR22911:SF6">
    <property type="entry name" value="SOLUTE CARRIER FAMILY 35 MEMBER G1"/>
    <property type="match status" value="1"/>
</dbReference>
<keyword evidence="5 6" id="KW-0472">Membrane</keyword>
<evidence type="ECO:0000313" key="8">
    <source>
        <dbReference type="EMBL" id="PZF78820.1"/>
    </source>
</evidence>
<keyword evidence="9" id="KW-1185">Reference proteome</keyword>
<comment type="subcellular location">
    <subcellularLocation>
        <location evidence="1">Membrane</location>
        <topology evidence="1">Multi-pass membrane protein</topology>
    </subcellularLocation>
</comment>
<comment type="caution">
    <text evidence="8">The sequence shown here is derived from an EMBL/GenBank/DDBJ whole genome shotgun (WGS) entry which is preliminary data.</text>
</comment>
<evidence type="ECO:0000256" key="2">
    <source>
        <dbReference type="ARBA" id="ARBA00009853"/>
    </source>
</evidence>
<name>A0A2W2B1R2_9HYPH</name>
<dbReference type="Pfam" id="PF00892">
    <property type="entry name" value="EamA"/>
    <property type="match status" value="1"/>
</dbReference>